<gene>
    <name evidence="8" type="ORF">NLI96_g11343</name>
</gene>
<sequence length="492" mass="55518">MSAAVYVASAFTAVCLWNWLGPNGLRHIPTIGRSVPVLSYLGSFRYIRHAKEMFQEGYSKYKGGIFKIPMPDQWLVVVTGPQLIDELRKFPDDTMSLPRGLEELIAAVHLFGEVVVKDPYHMPLIHSHLSRNLAAMIPQAQDEIFNAFDELIPASGDDWVTVPGLKTMVDIIARGSNRIFVGLPMCRNKEFLDLATSFTMDVSKARFLINLFPRVLKPFVAKVVNTVPKRVQKGLEFLRPFIEERERLRQEHGQDWADKPNDMLMWLMDETNKKGHGIDMVVLYLLIVEFTAIHTTAMSFAHALFQLAANPELAQPLRAEVELVLKEENGWSRSAVSKMKNIDSFLRESQRLNGISATAVWRKTLKPVTFSNGTYIPAGVFVVAAATGTHLDEQNYPTPDVFDPTRFANDNDSTQSFVSTGVDFVPFGVGKHACPGRFFAAFEMKLMLAYILLNYDVKFEAGKEGIRPENKWFGSTIIPDPTVNVMFRKRQI</sequence>
<dbReference type="PROSITE" id="PS00086">
    <property type="entry name" value="CYTOCHROME_P450"/>
    <property type="match status" value="1"/>
</dbReference>
<dbReference type="InterPro" id="IPR001128">
    <property type="entry name" value="Cyt_P450"/>
</dbReference>
<keyword evidence="4 7" id="KW-0560">Oxidoreductase</keyword>
<comment type="caution">
    <text evidence="8">The sequence shown here is derived from an EMBL/GenBank/DDBJ whole genome shotgun (WGS) entry which is preliminary data.</text>
</comment>
<accession>A0AAD5UTH7</accession>
<dbReference type="Pfam" id="PF00067">
    <property type="entry name" value="p450"/>
    <property type="match status" value="1"/>
</dbReference>
<evidence type="ECO:0000313" key="8">
    <source>
        <dbReference type="EMBL" id="KAJ3476173.1"/>
    </source>
</evidence>
<evidence type="ECO:0000256" key="7">
    <source>
        <dbReference type="RuleBase" id="RU000461"/>
    </source>
</evidence>
<dbReference type="Gene3D" id="1.10.630.10">
    <property type="entry name" value="Cytochrome P450"/>
    <property type="match status" value="1"/>
</dbReference>
<evidence type="ECO:0000256" key="1">
    <source>
        <dbReference type="ARBA" id="ARBA00001971"/>
    </source>
</evidence>
<comment type="similarity">
    <text evidence="2 7">Belongs to the cytochrome P450 family.</text>
</comment>
<comment type="cofactor">
    <cofactor evidence="1 6">
        <name>heme</name>
        <dbReference type="ChEBI" id="CHEBI:30413"/>
    </cofactor>
</comment>
<dbReference type="GO" id="GO:0020037">
    <property type="term" value="F:heme binding"/>
    <property type="evidence" value="ECO:0007669"/>
    <property type="project" value="InterPro"/>
</dbReference>
<dbReference type="PANTHER" id="PTHR46206">
    <property type="entry name" value="CYTOCHROME P450"/>
    <property type="match status" value="1"/>
</dbReference>
<keyword evidence="7" id="KW-0503">Monooxygenase</keyword>
<evidence type="ECO:0000256" key="2">
    <source>
        <dbReference type="ARBA" id="ARBA00010617"/>
    </source>
</evidence>
<dbReference type="GO" id="GO:0016705">
    <property type="term" value="F:oxidoreductase activity, acting on paired donors, with incorporation or reduction of molecular oxygen"/>
    <property type="evidence" value="ECO:0007669"/>
    <property type="project" value="InterPro"/>
</dbReference>
<dbReference type="CDD" id="cd11041">
    <property type="entry name" value="CYP503A1-like"/>
    <property type="match status" value="1"/>
</dbReference>
<keyword evidence="5 6" id="KW-0408">Iron</keyword>
<protein>
    <recommendedName>
        <fullName evidence="10">Cytochrome P450</fullName>
    </recommendedName>
</protein>
<proteinExistence type="inferred from homology"/>
<keyword evidence="6 7" id="KW-0349">Heme</keyword>
<evidence type="ECO:0000256" key="5">
    <source>
        <dbReference type="ARBA" id="ARBA00023004"/>
    </source>
</evidence>
<evidence type="ECO:0008006" key="10">
    <source>
        <dbReference type="Google" id="ProtNLM"/>
    </source>
</evidence>
<dbReference type="Proteomes" id="UP001212997">
    <property type="component" value="Unassembled WGS sequence"/>
</dbReference>
<feature type="binding site" description="axial binding residue" evidence="6">
    <location>
        <position position="434"/>
    </location>
    <ligand>
        <name>heme</name>
        <dbReference type="ChEBI" id="CHEBI:30413"/>
    </ligand>
    <ligandPart>
        <name>Fe</name>
        <dbReference type="ChEBI" id="CHEBI:18248"/>
    </ligandPart>
</feature>
<dbReference type="GO" id="GO:0004497">
    <property type="term" value="F:monooxygenase activity"/>
    <property type="evidence" value="ECO:0007669"/>
    <property type="project" value="UniProtKB-KW"/>
</dbReference>
<name>A0AAD5UTH7_9APHY</name>
<evidence type="ECO:0000256" key="3">
    <source>
        <dbReference type="ARBA" id="ARBA00022723"/>
    </source>
</evidence>
<dbReference type="AlphaFoldDB" id="A0AAD5UTH7"/>
<evidence type="ECO:0000256" key="6">
    <source>
        <dbReference type="PIRSR" id="PIRSR602401-1"/>
    </source>
</evidence>
<evidence type="ECO:0000256" key="4">
    <source>
        <dbReference type="ARBA" id="ARBA00023002"/>
    </source>
</evidence>
<dbReference type="EMBL" id="JANAWD010000743">
    <property type="protein sequence ID" value="KAJ3476173.1"/>
    <property type="molecule type" value="Genomic_DNA"/>
</dbReference>
<dbReference type="InterPro" id="IPR036396">
    <property type="entry name" value="Cyt_P450_sf"/>
</dbReference>
<dbReference type="InterPro" id="IPR002401">
    <property type="entry name" value="Cyt_P450_E_grp-I"/>
</dbReference>
<keyword evidence="3 6" id="KW-0479">Metal-binding</keyword>
<evidence type="ECO:0000313" key="9">
    <source>
        <dbReference type="Proteomes" id="UP001212997"/>
    </source>
</evidence>
<organism evidence="8 9">
    <name type="scientific">Meripilus lineatus</name>
    <dbReference type="NCBI Taxonomy" id="2056292"/>
    <lineage>
        <taxon>Eukaryota</taxon>
        <taxon>Fungi</taxon>
        <taxon>Dikarya</taxon>
        <taxon>Basidiomycota</taxon>
        <taxon>Agaricomycotina</taxon>
        <taxon>Agaricomycetes</taxon>
        <taxon>Polyporales</taxon>
        <taxon>Meripilaceae</taxon>
        <taxon>Meripilus</taxon>
    </lineage>
</organism>
<reference evidence="8" key="1">
    <citation type="submission" date="2022-07" db="EMBL/GenBank/DDBJ databases">
        <title>Genome Sequence of Physisporinus lineatus.</title>
        <authorList>
            <person name="Buettner E."/>
        </authorList>
    </citation>
    <scope>NUCLEOTIDE SEQUENCE</scope>
    <source>
        <strain evidence="8">VT162</strain>
    </source>
</reference>
<dbReference type="SUPFAM" id="SSF48264">
    <property type="entry name" value="Cytochrome P450"/>
    <property type="match status" value="1"/>
</dbReference>
<keyword evidence="9" id="KW-1185">Reference proteome</keyword>
<dbReference type="GO" id="GO:0005506">
    <property type="term" value="F:iron ion binding"/>
    <property type="evidence" value="ECO:0007669"/>
    <property type="project" value="InterPro"/>
</dbReference>
<dbReference type="PRINTS" id="PR00463">
    <property type="entry name" value="EP450I"/>
</dbReference>
<dbReference type="InterPro" id="IPR017972">
    <property type="entry name" value="Cyt_P450_CS"/>
</dbReference>